<sequence length="264" mass="28342" precursor="true">MKQLTGKCISVFSALSAGVLAQTAVAGTLTEGKLIIGMEITYPPFESYDGDEVVGFDPELTALLAAKMGVEESFSDNKFTGLILGLGANKFDAVISGMYIKDERLKQADAVPYARTGASIMVPKNSKIMPKTDKELCGVKVGLQQGTSWVKAFKNLSDSYCVPNGLKPVVVQEFPSAPEATQAMLSGNVEAQVEIAGAAKMFIQRTKGRIQVSSTDLIYPNTLGIYVKKGNAELKSAFEKAMAEIKADGSYMKLIEKYELSPVN</sequence>
<evidence type="ECO:0000313" key="5">
    <source>
        <dbReference type="EMBL" id="ADZ91924.1"/>
    </source>
</evidence>
<dbReference type="PANTHER" id="PTHR35936">
    <property type="entry name" value="MEMBRANE-BOUND LYTIC MUREIN TRANSGLYCOSYLASE F"/>
    <property type="match status" value="1"/>
</dbReference>
<dbReference type="KEGG" id="mme:Marme_2693"/>
<dbReference type="CDD" id="cd01004">
    <property type="entry name" value="PBP2_MidA_like"/>
    <property type="match status" value="1"/>
</dbReference>
<reference evidence="5 6" key="1">
    <citation type="journal article" date="2012" name="Stand. Genomic Sci.">
        <title>Complete genome sequence of the melanogenic marine bacterium Marinomonas mediterranea type strain (MMB-1(T)).</title>
        <authorList>
            <person name="Lucas-Elio P."/>
            <person name="Goodwin L."/>
            <person name="Woyke T."/>
            <person name="Pitluck S."/>
            <person name="Nolan M."/>
            <person name="Kyrpides N.C."/>
            <person name="Detter J.C."/>
            <person name="Copeland A."/>
            <person name="Teshima H."/>
            <person name="Bruce D."/>
            <person name="Detter C."/>
            <person name="Tapia R."/>
            <person name="Han S."/>
            <person name="Land M.L."/>
            <person name="Ivanova N."/>
            <person name="Mikhailova N."/>
            <person name="Johnston A.W."/>
            <person name="Sanchez-Amat A."/>
        </authorList>
    </citation>
    <scope>NUCLEOTIDE SEQUENCE [LARGE SCALE GENOMIC DNA]</scope>
    <source>
        <strain evidence="6">ATCC 700492 / JCM 21426 / NBRC 103028 / MMB-1</strain>
    </source>
</reference>
<proteinExistence type="inferred from homology"/>
<protein>
    <submittedName>
        <fullName evidence="5">ABC-type transporter, periplasmic subunit family 3</fullName>
    </submittedName>
</protein>
<feature type="domain" description="Solute-binding protein family 3/N-terminal" evidence="4">
    <location>
        <begin position="33"/>
        <end position="262"/>
    </location>
</feature>
<evidence type="ECO:0000259" key="4">
    <source>
        <dbReference type="SMART" id="SM00062"/>
    </source>
</evidence>
<dbReference type="PATRIC" id="fig|717774.3.peg.2779"/>
<feature type="chain" id="PRO_5003279575" evidence="3">
    <location>
        <begin position="27"/>
        <end position="264"/>
    </location>
</feature>
<dbReference type="Gene3D" id="3.40.190.10">
    <property type="entry name" value="Periplasmic binding protein-like II"/>
    <property type="match status" value="2"/>
</dbReference>
<evidence type="ECO:0000313" key="6">
    <source>
        <dbReference type="Proteomes" id="UP000001062"/>
    </source>
</evidence>
<dbReference type="Pfam" id="PF00497">
    <property type="entry name" value="SBP_bac_3"/>
    <property type="match status" value="1"/>
</dbReference>
<dbReference type="eggNOG" id="COG0834">
    <property type="taxonomic scope" value="Bacteria"/>
</dbReference>
<dbReference type="RefSeq" id="WP_013661827.1">
    <property type="nucleotide sequence ID" value="NC_015276.1"/>
</dbReference>
<feature type="signal peptide" evidence="3">
    <location>
        <begin position="1"/>
        <end position="26"/>
    </location>
</feature>
<dbReference type="AlphaFoldDB" id="F2JY93"/>
<dbReference type="InterPro" id="IPR001638">
    <property type="entry name" value="Solute-binding_3/MltF_N"/>
</dbReference>
<dbReference type="HOGENOM" id="CLU_019602_18_1_6"/>
<evidence type="ECO:0000256" key="2">
    <source>
        <dbReference type="ARBA" id="ARBA00022729"/>
    </source>
</evidence>
<dbReference type="Proteomes" id="UP000001062">
    <property type="component" value="Chromosome"/>
</dbReference>
<dbReference type="SUPFAM" id="SSF53850">
    <property type="entry name" value="Periplasmic binding protein-like II"/>
    <property type="match status" value="1"/>
</dbReference>
<gene>
    <name evidence="5" type="ordered locus">Marme_2693</name>
</gene>
<dbReference type="EMBL" id="CP002583">
    <property type="protein sequence ID" value="ADZ91924.1"/>
    <property type="molecule type" value="Genomic_DNA"/>
</dbReference>
<organism evidence="5 6">
    <name type="scientific">Marinomonas mediterranea (strain ATCC 700492 / JCM 21426 / NBRC 103028 / MMB-1)</name>
    <dbReference type="NCBI Taxonomy" id="717774"/>
    <lineage>
        <taxon>Bacteria</taxon>
        <taxon>Pseudomonadati</taxon>
        <taxon>Pseudomonadota</taxon>
        <taxon>Gammaproteobacteria</taxon>
        <taxon>Oceanospirillales</taxon>
        <taxon>Oceanospirillaceae</taxon>
        <taxon>Marinomonas</taxon>
    </lineage>
</organism>
<keyword evidence="6" id="KW-1185">Reference proteome</keyword>
<dbReference type="OrthoDB" id="9768183at2"/>
<accession>F2JY93</accession>
<dbReference type="PANTHER" id="PTHR35936:SF17">
    <property type="entry name" value="ARGININE-BINDING EXTRACELLULAR PROTEIN ARTP"/>
    <property type="match status" value="1"/>
</dbReference>
<evidence type="ECO:0000256" key="1">
    <source>
        <dbReference type="ARBA" id="ARBA00010333"/>
    </source>
</evidence>
<name>F2JY93_MARM1</name>
<comment type="similarity">
    <text evidence="1">Belongs to the bacterial solute-binding protein 3 family.</text>
</comment>
<evidence type="ECO:0000256" key="3">
    <source>
        <dbReference type="SAM" id="SignalP"/>
    </source>
</evidence>
<dbReference type="SMART" id="SM00062">
    <property type="entry name" value="PBPb"/>
    <property type="match status" value="1"/>
</dbReference>
<keyword evidence="2 3" id="KW-0732">Signal</keyword>
<dbReference type="STRING" id="717774.Marme_2693"/>